<dbReference type="InterPro" id="IPR038507">
    <property type="entry name" value="YcnI-like_sf"/>
</dbReference>
<protein>
    <recommendedName>
        <fullName evidence="3">YncI copper-binding domain-containing protein</fullName>
    </recommendedName>
</protein>
<accession>A0A9W6VF40</accession>
<feature type="compositionally biased region" description="Low complexity" evidence="1">
    <location>
        <begin position="186"/>
        <end position="214"/>
    </location>
</feature>
<gene>
    <name evidence="4" type="ORF">Atai01_07500</name>
</gene>
<dbReference type="RefSeq" id="WP_285485848.1">
    <property type="nucleotide sequence ID" value="NZ_BSTI01000001.1"/>
</dbReference>
<dbReference type="Gene3D" id="2.60.40.2230">
    <property type="entry name" value="Uncharacterised protein YcnI-like PF07987, DUF1775"/>
    <property type="match status" value="1"/>
</dbReference>
<evidence type="ECO:0000259" key="3">
    <source>
        <dbReference type="Pfam" id="PF07987"/>
    </source>
</evidence>
<dbReference type="Pfam" id="PF07987">
    <property type="entry name" value="DUF1775"/>
    <property type="match status" value="1"/>
</dbReference>
<keyword evidence="2" id="KW-0812">Transmembrane</keyword>
<reference evidence="4" key="1">
    <citation type="submission" date="2023-03" db="EMBL/GenBank/DDBJ databases">
        <title>Amycolatopsis taiwanensis NBRC 103393.</title>
        <authorList>
            <person name="Ichikawa N."/>
            <person name="Sato H."/>
            <person name="Tonouchi N."/>
        </authorList>
    </citation>
    <scope>NUCLEOTIDE SEQUENCE</scope>
    <source>
        <strain evidence="4">NBRC 103393</strain>
    </source>
</reference>
<evidence type="ECO:0000313" key="4">
    <source>
        <dbReference type="EMBL" id="GLY64131.1"/>
    </source>
</evidence>
<keyword evidence="2" id="KW-1133">Transmembrane helix</keyword>
<feature type="domain" description="YncI copper-binding" evidence="3">
    <location>
        <begin position="30"/>
        <end position="183"/>
    </location>
</feature>
<name>A0A9W6VF40_9PSEU</name>
<evidence type="ECO:0000313" key="5">
    <source>
        <dbReference type="Proteomes" id="UP001165136"/>
    </source>
</evidence>
<evidence type="ECO:0000256" key="2">
    <source>
        <dbReference type="SAM" id="Phobius"/>
    </source>
</evidence>
<evidence type="ECO:0000256" key="1">
    <source>
        <dbReference type="SAM" id="MobiDB-lite"/>
    </source>
</evidence>
<keyword evidence="2" id="KW-0472">Membrane</keyword>
<dbReference type="Proteomes" id="UP001165136">
    <property type="component" value="Unassembled WGS sequence"/>
</dbReference>
<feature type="region of interest" description="Disordered" evidence="1">
    <location>
        <begin position="186"/>
        <end position="217"/>
    </location>
</feature>
<dbReference type="EMBL" id="BSTI01000001">
    <property type="protein sequence ID" value="GLY64131.1"/>
    <property type="molecule type" value="Genomic_DNA"/>
</dbReference>
<comment type="caution">
    <text evidence="4">The sequence shown here is derived from an EMBL/GenBank/DDBJ whole genome shotgun (WGS) entry which is preliminary data.</text>
</comment>
<keyword evidence="5" id="KW-1185">Reference proteome</keyword>
<organism evidence="4 5">
    <name type="scientific">Amycolatopsis taiwanensis</name>
    <dbReference type="NCBI Taxonomy" id="342230"/>
    <lineage>
        <taxon>Bacteria</taxon>
        <taxon>Bacillati</taxon>
        <taxon>Actinomycetota</taxon>
        <taxon>Actinomycetes</taxon>
        <taxon>Pseudonocardiales</taxon>
        <taxon>Pseudonocardiaceae</taxon>
        <taxon>Amycolatopsis</taxon>
    </lineage>
</organism>
<sequence length="249" mass="25409">MSKKSVLRASVLIGAIGVTGLLGTGVASAHVTANSYGNQPQQGGSGTIVLRVPNEEADAGTVKVEVDFKPEYGINSVRYRPVPGWTAEVTKTHLPTPVRDGKNLEITDPVTKIVWTAQPGGGLAKGTQQFQEFEITASNLPANVDTLELPAIQTYDNDKVVNWNQSSTPGGAEPENPAPTIRLAAASTAGAAHDSSAHDASTPAAAEGGEPGPATDDTARWLGGAGLLVGALGVGFGAGALVRGRKAAK</sequence>
<dbReference type="AlphaFoldDB" id="A0A9W6VF40"/>
<feature type="transmembrane region" description="Helical" evidence="2">
    <location>
        <begin position="221"/>
        <end position="242"/>
    </location>
</feature>
<dbReference type="InterPro" id="IPR012533">
    <property type="entry name" value="YcnI-copper_dom"/>
</dbReference>
<proteinExistence type="predicted"/>
<dbReference type="CDD" id="cd08545">
    <property type="entry name" value="YcnI_like"/>
    <property type="match status" value="1"/>
</dbReference>